<feature type="compositionally biased region" description="Polar residues" evidence="1">
    <location>
        <begin position="358"/>
        <end position="368"/>
    </location>
</feature>
<feature type="region of interest" description="Disordered" evidence="1">
    <location>
        <begin position="609"/>
        <end position="669"/>
    </location>
</feature>
<feature type="region of interest" description="Disordered" evidence="1">
    <location>
        <begin position="25"/>
        <end position="482"/>
    </location>
</feature>
<feature type="region of interest" description="Disordered" evidence="1">
    <location>
        <begin position="847"/>
        <end position="869"/>
    </location>
</feature>
<feature type="compositionally biased region" description="Basic and acidic residues" evidence="1">
    <location>
        <begin position="165"/>
        <end position="232"/>
    </location>
</feature>
<feature type="compositionally biased region" description="Low complexity" evidence="1">
    <location>
        <begin position="858"/>
        <end position="867"/>
    </location>
</feature>
<dbReference type="InterPro" id="IPR046784">
    <property type="entry name" value="Eap1"/>
</dbReference>
<reference evidence="2 3" key="1">
    <citation type="submission" date="2019-04" db="EMBL/GenBank/DDBJ databases">
        <authorList>
            <consortium name="DOE Joint Genome Institute"/>
            <person name="Mondo S."/>
            <person name="Kjaerbolling I."/>
            <person name="Vesth T."/>
            <person name="Frisvad J.C."/>
            <person name="Nybo J.L."/>
            <person name="Theobald S."/>
            <person name="Kildgaard S."/>
            <person name="Isbrandt T."/>
            <person name="Kuo A."/>
            <person name="Sato A."/>
            <person name="Lyhne E.K."/>
            <person name="Kogle M.E."/>
            <person name="Wiebenga A."/>
            <person name="Kun R.S."/>
            <person name="Lubbers R.J."/>
            <person name="Makela M.R."/>
            <person name="Barry K."/>
            <person name="Chovatia M."/>
            <person name="Clum A."/>
            <person name="Daum C."/>
            <person name="Haridas S."/>
            <person name="He G."/>
            <person name="LaButti K."/>
            <person name="Lipzen A."/>
            <person name="Riley R."/>
            <person name="Salamov A."/>
            <person name="Simmons B.A."/>
            <person name="Magnuson J.K."/>
            <person name="Henrissat B."/>
            <person name="Mortensen U.H."/>
            <person name="Larsen T.O."/>
            <person name="Devries R.P."/>
            <person name="Grigoriev I.V."/>
            <person name="Machida M."/>
            <person name="Baker S.E."/>
            <person name="Andersen M.R."/>
            <person name="Cantor M.N."/>
            <person name="Hua S.X."/>
        </authorList>
    </citation>
    <scope>NUCLEOTIDE SEQUENCE [LARGE SCALE GENOMIC DNA]</scope>
    <source>
        <strain evidence="2 3">CBS 119388</strain>
    </source>
</reference>
<dbReference type="RefSeq" id="XP_031940689.1">
    <property type="nucleotide sequence ID" value="XM_032084823.1"/>
</dbReference>
<evidence type="ECO:0000313" key="3">
    <source>
        <dbReference type="Proteomes" id="UP000325579"/>
    </source>
</evidence>
<dbReference type="Proteomes" id="UP000325579">
    <property type="component" value="Unassembled WGS sequence"/>
</dbReference>
<feature type="compositionally biased region" description="Polar residues" evidence="1">
    <location>
        <begin position="443"/>
        <end position="477"/>
    </location>
</feature>
<dbReference type="GeneID" id="43669514"/>
<dbReference type="OrthoDB" id="2504266at2759"/>
<name>A0A5N7DA83_9EURO</name>
<sequence>MARRYQIDELLWLRSSPLVARPANLPPIEDWMGPIPDPTTQRKTTGTRDPNNPNETTPRRPSIFEARHVSRNSNSEDIILGPPKTAFASASRIPGKGSIDATERPSRQPDSDDIKNDRLNFRGKFFKDREGGDSNFDRRDGKSDPFTPRRGDRDDWNTGRPRRTFGQEEQERKPRRNGDFDRWESRDFNRDRDQQTPNHERGGKDKDGRFFPRRDGQPGRARHEGSWFRDDGNQDGPEPEEEKTPIRSRDWRRDRHGADRDWTRGAKFEQDPEWLDSNDKEEPRRVHTQEDFERWKERMKAGSSQAPVEEKKETPAESTPAQKSEPRPTDGEIFSSSGTPFQSDTAMERFFGLLGDSKSPQEIATSSPLEAPIVSQATPKKENIPGKPFKSSRFAGLFSPPPGSPAKETDSQLENKSPTVQPSTTDADQEGFQRILQMLGGSKSRNATPHNDTVQANRPPSLPQAESVQSAISSPSHEQMKRPDPMLIQESSMRSAGPAMDPQSREREHLLRLMQQVRVTPVTNQAQGNHGQPQSAGAAPGMINMPEMLPPPPGLASAPKAPNFIDDPAIANMQRAEPDQLRRRPANGPPMGYFEDMPFPQGGQVPITPGGSRAPQGQGLPGMGVQRPPGFEHLPPPGWAGHQLPPQQGGGPGPLAPPPGIPTPTRGVNPNFMSNMMPMHGNVPPLGERQPFPRGAGGNGSAGFPPPPGMMPPPGYMNGPPPSGFPPMPPNAEALMGLGHGGQGPFDGNPGPQGPPHSSRHLLDMFGQVGAGDARGGMLGDMMDEVDFELCLDIDQYNITPEQPHHPRPCKKLKALNHSESDLEDDHDRTYLDIAIKRITHHDQEILSDADDTDPETHSSTSASTTAINEEEMDLDTDTDAEVYANSSSDDIGIRPVYSYIARPSHFFEIYEDLDDSHLENHPGFMSSFTTYSSHHEDKENIRDNHHGQLEQTQEIGVNSQMWIRQSTNRVSHVVSSRYQGVDGGADTDEADTDVEEFLTEGGESAREGEMEEVRVSFHSLGAGETPLLPLAFPLPLRIPSPALVQGGRADGRRRCLGPRPVVHFE</sequence>
<feature type="compositionally biased region" description="Low complexity" evidence="1">
    <location>
        <begin position="47"/>
        <end position="61"/>
    </location>
</feature>
<dbReference type="EMBL" id="ML736777">
    <property type="protein sequence ID" value="KAE8403370.1"/>
    <property type="molecule type" value="Genomic_DNA"/>
</dbReference>
<proteinExistence type="predicted"/>
<feature type="compositionally biased region" description="Polar residues" evidence="1">
    <location>
        <begin position="412"/>
        <end position="426"/>
    </location>
</feature>
<feature type="compositionally biased region" description="Basic and acidic residues" evidence="1">
    <location>
        <begin position="242"/>
        <end position="270"/>
    </location>
</feature>
<keyword evidence="3" id="KW-1185">Reference proteome</keyword>
<feature type="region of interest" description="Disordered" evidence="1">
    <location>
        <begin position="686"/>
        <end position="710"/>
    </location>
</feature>
<protein>
    <submittedName>
        <fullName evidence="2">Uncharacterized protein</fullName>
    </submittedName>
</protein>
<dbReference type="AlphaFoldDB" id="A0A5N7DA83"/>
<evidence type="ECO:0000256" key="1">
    <source>
        <dbReference type="SAM" id="MobiDB-lite"/>
    </source>
</evidence>
<dbReference type="Pfam" id="PF20566">
    <property type="entry name" value="Eap1"/>
    <property type="match status" value="1"/>
</dbReference>
<organism evidence="2 3">
    <name type="scientific">Aspergillus pseudonomiae</name>
    <dbReference type="NCBI Taxonomy" id="1506151"/>
    <lineage>
        <taxon>Eukaryota</taxon>
        <taxon>Fungi</taxon>
        <taxon>Dikarya</taxon>
        <taxon>Ascomycota</taxon>
        <taxon>Pezizomycotina</taxon>
        <taxon>Eurotiomycetes</taxon>
        <taxon>Eurotiomycetidae</taxon>
        <taxon>Eurotiales</taxon>
        <taxon>Aspergillaceae</taxon>
        <taxon>Aspergillus</taxon>
        <taxon>Aspergillus subgen. Circumdati</taxon>
    </lineage>
</organism>
<gene>
    <name evidence="2" type="ORF">BDV37DRAFT_272139</name>
</gene>
<accession>A0A5N7DA83</accession>
<evidence type="ECO:0000313" key="2">
    <source>
        <dbReference type="EMBL" id="KAE8403370.1"/>
    </source>
</evidence>
<feature type="compositionally biased region" description="Polar residues" evidence="1">
    <location>
        <begin position="334"/>
        <end position="345"/>
    </location>
</feature>
<feature type="compositionally biased region" description="Basic and acidic residues" evidence="1">
    <location>
        <begin position="277"/>
        <end position="300"/>
    </location>
</feature>
<feature type="compositionally biased region" description="Basic and acidic residues" evidence="1">
    <location>
        <begin position="101"/>
        <end position="157"/>
    </location>
</feature>